<dbReference type="InterPro" id="IPR014529">
    <property type="entry name" value="UCP026631"/>
</dbReference>
<reference evidence="4 5" key="1">
    <citation type="submission" date="2016-10" db="EMBL/GenBank/DDBJ databases">
        <authorList>
            <person name="de Groot N.N."/>
        </authorList>
    </citation>
    <scope>NUCLEOTIDE SEQUENCE [LARGE SCALE GENOMIC DNA]</scope>
    <source>
        <strain evidence="4 5">CGMCC 1.6134</strain>
    </source>
</reference>
<dbReference type="Proteomes" id="UP000199668">
    <property type="component" value="Unassembled WGS sequence"/>
</dbReference>
<dbReference type="PANTHER" id="PTHR34473">
    <property type="entry name" value="UPF0699 TRANSMEMBRANE PROTEIN YDBS"/>
    <property type="match status" value="1"/>
</dbReference>
<evidence type="ECO:0000256" key="1">
    <source>
        <dbReference type="SAM" id="MobiDB-lite"/>
    </source>
</evidence>
<dbReference type="InterPro" id="IPR005182">
    <property type="entry name" value="YdbS-like_PH"/>
</dbReference>
<organism evidence="4 5">
    <name type="scientific">Salibacterium qingdaonense</name>
    <dbReference type="NCBI Taxonomy" id="266892"/>
    <lineage>
        <taxon>Bacteria</taxon>
        <taxon>Bacillati</taxon>
        <taxon>Bacillota</taxon>
        <taxon>Bacilli</taxon>
        <taxon>Bacillales</taxon>
        <taxon>Bacillaceae</taxon>
    </lineage>
</organism>
<keyword evidence="2" id="KW-0812">Transmembrane</keyword>
<feature type="domain" description="YdbS-like PH" evidence="3">
    <location>
        <begin position="414"/>
        <end position="492"/>
    </location>
</feature>
<feature type="compositionally biased region" description="Acidic residues" evidence="1">
    <location>
        <begin position="151"/>
        <end position="167"/>
    </location>
</feature>
<dbReference type="STRING" id="266892.SAMN04488054_1209"/>
<evidence type="ECO:0000313" key="5">
    <source>
        <dbReference type="Proteomes" id="UP000199668"/>
    </source>
</evidence>
<protein>
    <submittedName>
        <fullName evidence="4">Putative membrane protein</fullName>
    </submittedName>
</protein>
<keyword evidence="5" id="KW-1185">Reference proteome</keyword>
<evidence type="ECO:0000256" key="2">
    <source>
        <dbReference type="SAM" id="Phobius"/>
    </source>
</evidence>
<feature type="transmembrane region" description="Helical" evidence="2">
    <location>
        <begin position="44"/>
        <end position="62"/>
    </location>
</feature>
<feature type="domain" description="YdbS-like PH" evidence="3">
    <location>
        <begin position="261"/>
        <end position="341"/>
    </location>
</feature>
<evidence type="ECO:0000259" key="3">
    <source>
        <dbReference type="Pfam" id="PF03703"/>
    </source>
</evidence>
<feature type="region of interest" description="Disordered" evidence="1">
    <location>
        <begin position="145"/>
        <end position="180"/>
    </location>
</feature>
<accession>A0A1I4NRM7</accession>
<proteinExistence type="predicted"/>
<feature type="transmembrane region" description="Helical" evidence="2">
    <location>
        <begin position="231"/>
        <end position="252"/>
    </location>
</feature>
<feature type="transmembrane region" description="Helical" evidence="2">
    <location>
        <begin position="12"/>
        <end position="32"/>
    </location>
</feature>
<evidence type="ECO:0000313" key="4">
    <source>
        <dbReference type="EMBL" id="SFM18172.1"/>
    </source>
</evidence>
<dbReference type="PIRSF" id="PIRSF026631">
    <property type="entry name" value="UCP026631"/>
    <property type="match status" value="1"/>
</dbReference>
<dbReference type="RefSeq" id="WP_090927540.1">
    <property type="nucleotide sequence ID" value="NZ_FOTY01000020.1"/>
</dbReference>
<dbReference type="EMBL" id="FOTY01000020">
    <property type="protein sequence ID" value="SFM18172.1"/>
    <property type="molecule type" value="Genomic_DNA"/>
</dbReference>
<dbReference type="PANTHER" id="PTHR34473:SF2">
    <property type="entry name" value="UPF0699 TRANSMEMBRANE PROTEIN YDBT"/>
    <property type="match status" value="1"/>
</dbReference>
<dbReference type="AlphaFoldDB" id="A0A1I4NRM7"/>
<feature type="transmembrane region" description="Helical" evidence="2">
    <location>
        <begin position="390"/>
        <end position="411"/>
    </location>
</feature>
<keyword evidence="2" id="KW-1133">Transmembrane helix</keyword>
<feature type="domain" description="YdbS-like PH" evidence="3">
    <location>
        <begin position="64"/>
        <end position="142"/>
    </location>
</feature>
<dbReference type="Pfam" id="PF03703">
    <property type="entry name" value="bPH_2"/>
    <property type="match status" value="3"/>
</dbReference>
<dbReference type="OrthoDB" id="2317554at2"/>
<sequence>MTQAKRYHPLVLVFQLKNLIRNMIIIGVYLFVFNAGSDDAFYTYARYIFLGIFALIALSYVYKWFTHTYKLDTGAFQLYKGLFAKSRRTVPFSKIQNVQRHTSWLHRLFGMTSITFETNMEDHDDSVTFRAVPPAEADRLEDVVKQHEAETETGEAEADAAEGDAETEPSAPPAKTVHFRPGTKDHIKASFLSLSFFALIPVIISLVSNVDSTDTFNRVMESGFVSALIDAWWKITLIVVLFAAAAVIFGAVKTILQYGRYEIASDDERIYITKGFFQTSSFSVQKSRVQAVEYRQPPINRWLGMTEMRLISAGGANAAGGTENITSLYPYMSTARAAGLIEEILPVFSITDAMTPLPRRSLFVRLVRPSWVWLIATGLLFYFEPSPFDIYIPWWILSAVLLVLVILSRLLDFAHTRYAVHNECIQWRKGGWTTFLFVTKREKVSEMTFKRGILQKPAGLSTMVTINRSNPVKHTDIDDIPVDSARDMKDWYSRRTGDILTE</sequence>
<keyword evidence="2" id="KW-0472">Membrane</keyword>
<feature type="transmembrane region" description="Helical" evidence="2">
    <location>
        <begin position="366"/>
        <end position="384"/>
    </location>
</feature>
<gene>
    <name evidence="4" type="ORF">SAMN04488054_1209</name>
</gene>
<name>A0A1I4NRM7_9BACI</name>
<feature type="transmembrane region" description="Helical" evidence="2">
    <location>
        <begin position="189"/>
        <end position="211"/>
    </location>
</feature>